<proteinExistence type="predicted"/>
<sequence length="185" mass="20727">MTDAYGESRGWFIGGQATQSRSGRWVSKACTSGNTTLHWSPFPLPPRETMVGPTATAVLSKSVVKVPEKGLRWVSGGGFLLRRRQRSEEGSTENQSICRPRWCPVGQEDGKDPAALGPNEGHEEEDEEQPTTKTTTWIMNLKFIAYGLLVEMKWNDSIGMAKIATKRLMPEHWSGENIYHHRTEP</sequence>
<comment type="caution">
    <text evidence="2">The sequence shown here is derived from an EMBL/GenBank/DDBJ whole genome shotgun (WGS) entry which is preliminary data.</text>
</comment>
<keyword evidence="3" id="KW-1185">Reference proteome</keyword>
<name>A0AA88QM86_9ASTE</name>
<evidence type="ECO:0000256" key="1">
    <source>
        <dbReference type="SAM" id="MobiDB-lite"/>
    </source>
</evidence>
<accession>A0AA88QM86</accession>
<reference evidence="2" key="1">
    <citation type="submission" date="2022-12" db="EMBL/GenBank/DDBJ databases">
        <title>Draft genome assemblies for two species of Escallonia (Escalloniales).</title>
        <authorList>
            <person name="Chanderbali A."/>
            <person name="Dervinis C."/>
            <person name="Anghel I."/>
            <person name="Soltis D."/>
            <person name="Soltis P."/>
            <person name="Zapata F."/>
        </authorList>
    </citation>
    <scope>NUCLEOTIDE SEQUENCE</scope>
    <source>
        <strain evidence="2">UCBG92.1500</strain>
        <tissue evidence="2">Leaf</tissue>
    </source>
</reference>
<dbReference type="AlphaFoldDB" id="A0AA88QM86"/>
<gene>
    <name evidence="2" type="ORF">RJ640_001781</name>
</gene>
<evidence type="ECO:0000313" key="2">
    <source>
        <dbReference type="EMBL" id="KAK2967839.1"/>
    </source>
</evidence>
<feature type="region of interest" description="Disordered" evidence="1">
    <location>
        <begin position="84"/>
        <end position="134"/>
    </location>
</feature>
<evidence type="ECO:0000313" key="3">
    <source>
        <dbReference type="Proteomes" id="UP001187471"/>
    </source>
</evidence>
<dbReference type="EMBL" id="JAVXUO010002980">
    <property type="protein sequence ID" value="KAK2967839.1"/>
    <property type="molecule type" value="Genomic_DNA"/>
</dbReference>
<organism evidence="2 3">
    <name type="scientific">Escallonia rubra</name>
    <dbReference type="NCBI Taxonomy" id="112253"/>
    <lineage>
        <taxon>Eukaryota</taxon>
        <taxon>Viridiplantae</taxon>
        <taxon>Streptophyta</taxon>
        <taxon>Embryophyta</taxon>
        <taxon>Tracheophyta</taxon>
        <taxon>Spermatophyta</taxon>
        <taxon>Magnoliopsida</taxon>
        <taxon>eudicotyledons</taxon>
        <taxon>Gunneridae</taxon>
        <taxon>Pentapetalae</taxon>
        <taxon>asterids</taxon>
        <taxon>campanulids</taxon>
        <taxon>Escalloniales</taxon>
        <taxon>Escalloniaceae</taxon>
        <taxon>Escallonia</taxon>
    </lineage>
</organism>
<dbReference type="Proteomes" id="UP001187471">
    <property type="component" value="Unassembled WGS sequence"/>
</dbReference>
<protein>
    <submittedName>
        <fullName evidence="2">Uncharacterized protein</fullName>
    </submittedName>
</protein>